<evidence type="ECO:0000313" key="1">
    <source>
        <dbReference type="EMBL" id="TWU15113.1"/>
    </source>
</evidence>
<dbReference type="Proteomes" id="UP000319908">
    <property type="component" value="Unassembled WGS sequence"/>
</dbReference>
<keyword evidence="2" id="KW-1185">Reference proteome</keyword>
<accession>A0A5C6BSA0</accession>
<proteinExistence type="predicted"/>
<dbReference type="AlphaFoldDB" id="A0A5C6BSA0"/>
<protein>
    <submittedName>
        <fullName evidence="1">Uncharacterized protein</fullName>
    </submittedName>
</protein>
<gene>
    <name evidence="1" type="ORF">Poly21_23050</name>
</gene>
<dbReference type="EMBL" id="SJPU01000002">
    <property type="protein sequence ID" value="TWU15113.1"/>
    <property type="molecule type" value="Genomic_DNA"/>
</dbReference>
<comment type="caution">
    <text evidence="1">The sequence shown here is derived from an EMBL/GenBank/DDBJ whole genome shotgun (WGS) entry which is preliminary data.</text>
</comment>
<reference evidence="1 2" key="1">
    <citation type="journal article" date="2020" name="Antonie Van Leeuwenhoek">
        <title>Rhodopirellula heiligendammensis sp. nov., Rhodopirellula pilleata sp. nov., and Rhodopirellula solitaria sp. nov. isolated from natural or artificial marine surfaces in Northern Germany and California, USA, and emended description of the genus Rhodopirellula.</title>
        <authorList>
            <person name="Kallscheuer N."/>
            <person name="Wiegand S."/>
            <person name="Jogler M."/>
            <person name="Boedeker C."/>
            <person name="Peeters S.H."/>
            <person name="Rast P."/>
            <person name="Heuer A."/>
            <person name="Jetten M.S.M."/>
            <person name="Rohde M."/>
            <person name="Jogler C."/>
        </authorList>
    </citation>
    <scope>NUCLEOTIDE SEQUENCE [LARGE SCALE GENOMIC DNA]</scope>
    <source>
        <strain evidence="1 2">Poly21</strain>
    </source>
</reference>
<name>A0A5C6BSA0_9BACT</name>
<sequence>METLSRVSNPGSRPLGINFNLADGILSNYLDANSLETMGIYEFEMKIRLSTDYPRVCKVKLLLEPAWTWVGMIP</sequence>
<evidence type="ECO:0000313" key="2">
    <source>
        <dbReference type="Proteomes" id="UP000319908"/>
    </source>
</evidence>
<organism evidence="1 2">
    <name type="scientific">Allorhodopirellula heiligendammensis</name>
    <dbReference type="NCBI Taxonomy" id="2714739"/>
    <lineage>
        <taxon>Bacteria</taxon>
        <taxon>Pseudomonadati</taxon>
        <taxon>Planctomycetota</taxon>
        <taxon>Planctomycetia</taxon>
        <taxon>Pirellulales</taxon>
        <taxon>Pirellulaceae</taxon>
        <taxon>Allorhodopirellula</taxon>
    </lineage>
</organism>